<evidence type="ECO:0000313" key="3">
    <source>
        <dbReference type="Proteomes" id="UP001589610"/>
    </source>
</evidence>
<keyword evidence="2" id="KW-0808">Transferase</keyword>
<sequence length="256" mass="27736">MSMRFRPGVVVRSAVAGAIPLRWFGAVIRRVYPRLDAELARAEEFAPRGGTAVDVGVWYGPWTEKLRRLGCDVVSIEANPRLAAMLARTFPDVRVIAAGASDRSGTARLWIPGGGRGAEATASLVHGEGDGVPVDVPTVTIDELELKDVRFIKVDVEGHELAALRGAERTVHRDRPVLLVELETRHQDIGLVVDQLAEWGYTGSVLTGGTWVPLDGFDLAAHQAAAVGEVERSFISRLLKPGGEYVNMVLFRPAAR</sequence>
<dbReference type="EMBL" id="JBHMBS010000003">
    <property type="protein sequence ID" value="MFB9675383.1"/>
    <property type="molecule type" value="Genomic_DNA"/>
</dbReference>
<comment type="caution">
    <text evidence="2">The sequence shown here is derived from an EMBL/GenBank/DDBJ whole genome shotgun (WGS) entry which is preliminary data.</text>
</comment>
<dbReference type="Gene3D" id="3.40.50.150">
    <property type="entry name" value="Vaccinia Virus protein VP39"/>
    <property type="match status" value="1"/>
</dbReference>
<dbReference type="Proteomes" id="UP001589610">
    <property type="component" value="Unassembled WGS sequence"/>
</dbReference>
<keyword evidence="2" id="KW-0489">Methyltransferase</keyword>
<name>A0ABV5T8I9_9ACTN</name>
<keyword evidence="3" id="KW-1185">Reference proteome</keyword>
<dbReference type="InterPro" id="IPR006342">
    <property type="entry name" value="FkbM_mtfrase"/>
</dbReference>
<dbReference type="InterPro" id="IPR052514">
    <property type="entry name" value="SAM-dependent_MTase"/>
</dbReference>
<dbReference type="InterPro" id="IPR029063">
    <property type="entry name" value="SAM-dependent_MTases_sf"/>
</dbReference>
<dbReference type="SUPFAM" id="SSF53335">
    <property type="entry name" value="S-adenosyl-L-methionine-dependent methyltransferases"/>
    <property type="match status" value="1"/>
</dbReference>
<dbReference type="RefSeq" id="WP_344745254.1">
    <property type="nucleotide sequence ID" value="NZ_BAAAWW010000061.1"/>
</dbReference>
<proteinExistence type="predicted"/>
<dbReference type="Pfam" id="PF05050">
    <property type="entry name" value="Methyltransf_21"/>
    <property type="match status" value="1"/>
</dbReference>
<dbReference type="GO" id="GO:0032259">
    <property type="term" value="P:methylation"/>
    <property type="evidence" value="ECO:0007669"/>
    <property type="project" value="UniProtKB-KW"/>
</dbReference>
<organism evidence="2 3">
    <name type="scientific">Streptosporangium vulgare</name>
    <dbReference type="NCBI Taxonomy" id="46190"/>
    <lineage>
        <taxon>Bacteria</taxon>
        <taxon>Bacillati</taxon>
        <taxon>Actinomycetota</taxon>
        <taxon>Actinomycetes</taxon>
        <taxon>Streptosporangiales</taxon>
        <taxon>Streptosporangiaceae</taxon>
        <taxon>Streptosporangium</taxon>
    </lineage>
</organism>
<evidence type="ECO:0000313" key="2">
    <source>
        <dbReference type="EMBL" id="MFB9675383.1"/>
    </source>
</evidence>
<dbReference type="PANTHER" id="PTHR34203:SF15">
    <property type="entry name" value="SLL1173 PROTEIN"/>
    <property type="match status" value="1"/>
</dbReference>
<evidence type="ECO:0000259" key="1">
    <source>
        <dbReference type="Pfam" id="PF05050"/>
    </source>
</evidence>
<accession>A0ABV5T8I9</accession>
<dbReference type="GO" id="GO:0008168">
    <property type="term" value="F:methyltransferase activity"/>
    <property type="evidence" value="ECO:0007669"/>
    <property type="project" value="UniProtKB-KW"/>
</dbReference>
<feature type="domain" description="Methyltransferase FkbM" evidence="1">
    <location>
        <begin position="58"/>
        <end position="201"/>
    </location>
</feature>
<dbReference type="PANTHER" id="PTHR34203">
    <property type="entry name" value="METHYLTRANSFERASE, FKBM FAMILY PROTEIN"/>
    <property type="match status" value="1"/>
</dbReference>
<protein>
    <submittedName>
        <fullName evidence="2">FkbM family methyltransferase</fullName>
    </submittedName>
</protein>
<gene>
    <name evidence="2" type="ORF">ACFFRH_07785</name>
</gene>
<dbReference type="NCBIfam" id="TIGR01444">
    <property type="entry name" value="fkbM_fam"/>
    <property type="match status" value="1"/>
</dbReference>
<reference evidence="2 3" key="1">
    <citation type="submission" date="2024-09" db="EMBL/GenBank/DDBJ databases">
        <authorList>
            <person name="Sun Q."/>
            <person name="Mori K."/>
        </authorList>
    </citation>
    <scope>NUCLEOTIDE SEQUENCE [LARGE SCALE GENOMIC DNA]</scope>
    <source>
        <strain evidence="2 3">JCM 3028</strain>
    </source>
</reference>